<evidence type="ECO:0000256" key="2">
    <source>
        <dbReference type="SAM" id="SignalP"/>
    </source>
</evidence>
<feature type="compositionally biased region" description="Low complexity" evidence="1">
    <location>
        <begin position="107"/>
        <end position="119"/>
    </location>
</feature>
<keyword evidence="2" id="KW-0732">Signal</keyword>
<dbReference type="AlphaFoldDB" id="A0A6S6P174"/>
<protein>
    <recommendedName>
        <fullName evidence="5">Secreted protein</fullName>
    </recommendedName>
</protein>
<organism evidence="3 4">
    <name type="scientific">Mycolicibacterium litorale</name>
    <dbReference type="NCBI Taxonomy" id="758802"/>
    <lineage>
        <taxon>Bacteria</taxon>
        <taxon>Bacillati</taxon>
        <taxon>Actinomycetota</taxon>
        <taxon>Actinomycetes</taxon>
        <taxon>Mycobacteriales</taxon>
        <taxon>Mycobacteriaceae</taxon>
        <taxon>Mycolicibacterium</taxon>
    </lineage>
</organism>
<evidence type="ECO:0000256" key="1">
    <source>
        <dbReference type="SAM" id="MobiDB-lite"/>
    </source>
</evidence>
<proteinExistence type="predicted"/>
<gene>
    <name evidence="3" type="ORF">NIIDNTM18_12000</name>
</gene>
<dbReference type="EMBL" id="AP023287">
    <property type="protein sequence ID" value="BCI51922.1"/>
    <property type="molecule type" value="Genomic_DNA"/>
</dbReference>
<feature type="chain" id="PRO_5028365381" description="Secreted protein" evidence="2">
    <location>
        <begin position="30"/>
        <end position="145"/>
    </location>
</feature>
<dbReference type="Proteomes" id="UP000515734">
    <property type="component" value="Chromosome"/>
</dbReference>
<evidence type="ECO:0008006" key="5">
    <source>
        <dbReference type="Google" id="ProtNLM"/>
    </source>
</evidence>
<name>A0A6S6P174_9MYCO</name>
<evidence type="ECO:0000313" key="4">
    <source>
        <dbReference type="Proteomes" id="UP000515734"/>
    </source>
</evidence>
<accession>A0A6S6P174</accession>
<feature type="region of interest" description="Disordered" evidence="1">
    <location>
        <begin position="107"/>
        <end position="145"/>
    </location>
</feature>
<sequence>MNTIMKNAAAGTILGGGLLLTAGLGLAHAQPADTPDGLVTVAVGNTAILEAVDAETAATAAGAICGTATSDVAALAEQVDTEGTDQTVCDGLPGGALAITNTVPAAAEAPAAEAPAVTPGGTDDVQLPAEGESGETAPADTAPIG</sequence>
<reference evidence="3 4" key="1">
    <citation type="submission" date="2020-07" db="EMBL/GenBank/DDBJ databases">
        <title>Complete genome sequence of Mycolicibacterium litorale like strain isolated from cardiac implantable electronic device infection.</title>
        <authorList>
            <person name="Fukano H."/>
            <person name="Miyama H."/>
            <person name="Hoshino Y."/>
        </authorList>
    </citation>
    <scope>NUCLEOTIDE SEQUENCE [LARGE SCALE GENOMIC DNA]</scope>
    <source>
        <strain evidence="3 4">NIIDNTM18</strain>
    </source>
</reference>
<evidence type="ECO:0000313" key="3">
    <source>
        <dbReference type="EMBL" id="BCI51922.1"/>
    </source>
</evidence>
<dbReference type="RefSeq" id="WP_185294820.1">
    <property type="nucleotide sequence ID" value="NZ_AP023287.1"/>
</dbReference>
<feature type="signal peptide" evidence="2">
    <location>
        <begin position="1"/>
        <end position="29"/>
    </location>
</feature>